<feature type="compositionally biased region" description="Basic and acidic residues" evidence="1">
    <location>
        <begin position="82"/>
        <end position="98"/>
    </location>
</feature>
<keyword evidence="3" id="KW-1185">Reference proteome</keyword>
<evidence type="ECO:0000313" key="3">
    <source>
        <dbReference type="Proteomes" id="UP000245884"/>
    </source>
</evidence>
<organism evidence="2 3">
    <name type="scientific">Jaminaea rosea</name>
    <dbReference type="NCBI Taxonomy" id="1569628"/>
    <lineage>
        <taxon>Eukaryota</taxon>
        <taxon>Fungi</taxon>
        <taxon>Dikarya</taxon>
        <taxon>Basidiomycota</taxon>
        <taxon>Ustilaginomycotina</taxon>
        <taxon>Exobasidiomycetes</taxon>
        <taxon>Microstromatales</taxon>
        <taxon>Microstromatales incertae sedis</taxon>
        <taxon>Jaminaea</taxon>
    </lineage>
</organism>
<dbReference type="GO" id="GO:0016791">
    <property type="term" value="F:phosphatase activity"/>
    <property type="evidence" value="ECO:0007669"/>
    <property type="project" value="TreeGrafter"/>
</dbReference>
<evidence type="ECO:0000256" key="1">
    <source>
        <dbReference type="SAM" id="MobiDB-lite"/>
    </source>
</evidence>
<dbReference type="STRING" id="1569628.A0A316UVT0"/>
<protein>
    <submittedName>
        <fullName evidence="2">Uncharacterized protein</fullName>
    </submittedName>
</protein>
<dbReference type="GeneID" id="37027218"/>
<dbReference type="Pfam" id="PF03162">
    <property type="entry name" value="Y_phosphatase2"/>
    <property type="match status" value="1"/>
</dbReference>
<dbReference type="PANTHER" id="PTHR31126">
    <property type="entry name" value="TYROSINE-PROTEIN PHOSPHATASE"/>
    <property type="match status" value="1"/>
</dbReference>
<dbReference type="InterPro" id="IPR004861">
    <property type="entry name" value="Siw14-like"/>
</dbReference>
<evidence type="ECO:0000313" key="2">
    <source>
        <dbReference type="EMBL" id="PWN29342.1"/>
    </source>
</evidence>
<feature type="compositionally biased region" description="Low complexity" evidence="1">
    <location>
        <begin position="65"/>
        <end position="76"/>
    </location>
</feature>
<dbReference type="OrthoDB" id="6375174at2759"/>
<dbReference type="InterPro" id="IPR029021">
    <property type="entry name" value="Prot-tyrosine_phosphatase-like"/>
</dbReference>
<dbReference type="RefSeq" id="XP_025363954.1">
    <property type="nucleotide sequence ID" value="XM_025505395.1"/>
</dbReference>
<dbReference type="Gene3D" id="3.90.190.10">
    <property type="entry name" value="Protein tyrosine phosphatase superfamily"/>
    <property type="match status" value="1"/>
</dbReference>
<dbReference type="PANTHER" id="PTHR31126:SF18">
    <property type="entry name" value="PROTEIN-TYROSINE-PHOSPHATASE"/>
    <property type="match status" value="1"/>
</dbReference>
<feature type="region of interest" description="Disordered" evidence="1">
    <location>
        <begin position="199"/>
        <end position="224"/>
    </location>
</feature>
<feature type="compositionally biased region" description="Basic and acidic residues" evidence="1">
    <location>
        <begin position="207"/>
        <end position="219"/>
    </location>
</feature>
<accession>A0A316UVT0</accession>
<feature type="region of interest" description="Disordered" evidence="1">
    <location>
        <begin position="55"/>
        <end position="125"/>
    </location>
</feature>
<dbReference type="AlphaFoldDB" id="A0A316UVT0"/>
<sequence length="365" mass="39493">MASPTAGPSRHPSPQHAIPLTPPPLYSLVMPGLHRCSAIGLEEALNEAWAEEEAATRRRQHVAPASTSGSNGSSNARMPSLDARRASEVDDRYSDHVGARHPSRSQTSFYPPSSPTSHLSPSIPNPSPSPLVAFLHSISLRTLVYLSPSLLPCALLKLAHQLDLNLIQWDLTGPKVWRARSIAEEGEVKALRRFASRHAARSKRRDKGREASPDEKSEEAAEQQESADALMTLSLITLLLTSATSPTLICDPSGLAQTSLVVGCLRRMQRRSFASICVEYRAFASSSSPGATVNAARAQPGQLPSTASALRFIEMFPLEKVELPDNWDEMVGWGREGLRAMEGVVKARETEGEGQSDQVAVAVKV</sequence>
<proteinExistence type="predicted"/>
<feature type="region of interest" description="Disordered" evidence="1">
    <location>
        <begin position="1"/>
        <end position="21"/>
    </location>
</feature>
<dbReference type="Proteomes" id="UP000245884">
    <property type="component" value="Unassembled WGS sequence"/>
</dbReference>
<reference evidence="2 3" key="1">
    <citation type="journal article" date="2018" name="Mol. Biol. Evol.">
        <title>Broad Genomic Sampling Reveals a Smut Pathogenic Ancestry of the Fungal Clade Ustilaginomycotina.</title>
        <authorList>
            <person name="Kijpornyongpan T."/>
            <person name="Mondo S.J."/>
            <person name="Barry K."/>
            <person name="Sandor L."/>
            <person name="Lee J."/>
            <person name="Lipzen A."/>
            <person name="Pangilinan J."/>
            <person name="LaButti K."/>
            <person name="Hainaut M."/>
            <person name="Henrissat B."/>
            <person name="Grigoriev I.V."/>
            <person name="Spatafora J.W."/>
            <person name="Aime M.C."/>
        </authorList>
    </citation>
    <scope>NUCLEOTIDE SEQUENCE [LARGE SCALE GENOMIC DNA]</scope>
    <source>
        <strain evidence="2 3">MCA 5214</strain>
    </source>
</reference>
<dbReference type="EMBL" id="KZ819663">
    <property type="protein sequence ID" value="PWN29342.1"/>
    <property type="molecule type" value="Genomic_DNA"/>
</dbReference>
<name>A0A316UVT0_9BASI</name>
<gene>
    <name evidence="2" type="ORF">BDZ90DRAFT_230225</name>
</gene>